<dbReference type="GO" id="GO:0072546">
    <property type="term" value="C:EMC complex"/>
    <property type="evidence" value="ECO:0007669"/>
    <property type="project" value="TreeGrafter"/>
</dbReference>
<dbReference type="AlphaFoldDB" id="A0A1G4MBH3"/>
<evidence type="ECO:0000256" key="4">
    <source>
        <dbReference type="ARBA" id="ARBA00022989"/>
    </source>
</evidence>
<organism evidence="7 8">
    <name type="scientific">Lachancea fermentati</name>
    <name type="common">Zygosaccharomyces fermentati</name>
    <dbReference type="NCBI Taxonomy" id="4955"/>
    <lineage>
        <taxon>Eukaryota</taxon>
        <taxon>Fungi</taxon>
        <taxon>Dikarya</taxon>
        <taxon>Ascomycota</taxon>
        <taxon>Saccharomycotina</taxon>
        <taxon>Saccharomycetes</taxon>
        <taxon>Saccharomycetales</taxon>
        <taxon>Saccharomycetaceae</taxon>
        <taxon>Lachancea</taxon>
    </lineage>
</organism>
<comment type="similarity">
    <text evidence="2">Belongs to the membrane magnesium transporter (TC 1.A.67) family.</text>
</comment>
<comment type="subcellular location">
    <subcellularLocation>
        <location evidence="1">Endomembrane system</location>
        <topology evidence="1">Multi-pass membrane protein</topology>
    </subcellularLocation>
</comment>
<evidence type="ECO:0000256" key="1">
    <source>
        <dbReference type="ARBA" id="ARBA00004127"/>
    </source>
</evidence>
<gene>
    <name evidence="7" type="ORF">LAFE_0D06546G</name>
</gene>
<dbReference type="InterPro" id="IPR018937">
    <property type="entry name" value="MMgT"/>
</dbReference>
<feature type="chain" id="PRO_5009237271" evidence="6">
    <location>
        <begin position="23"/>
        <end position="143"/>
    </location>
</feature>
<name>A0A1G4MBH3_LACFM</name>
<accession>A0A1G4MBH3</accession>
<dbReference type="Proteomes" id="UP000190831">
    <property type="component" value="Chromosome D"/>
</dbReference>
<feature type="signal peptide" evidence="6">
    <location>
        <begin position="1"/>
        <end position="22"/>
    </location>
</feature>
<evidence type="ECO:0000256" key="5">
    <source>
        <dbReference type="ARBA" id="ARBA00023136"/>
    </source>
</evidence>
<dbReference type="PANTHER" id="PTHR28144:SF1">
    <property type="entry name" value="ER MEMBRANE PROTEIN COMPLEX SUBUNIT 5"/>
    <property type="match status" value="1"/>
</dbReference>
<evidence type="ECO:0000313" key="8">
    <source>
        <dbReference type="Proteomes" id="UP000190831"/>
    </source>
</evidence>
<keyword evidence="6" id="KW-0732">Signal</keyword>
<keyword evidence="5" id="KW-0472">Membrane</keyword>
<dbReference type="EMBL" id="LT598492">
    <property type="protein sequence ID" value="SCW01166.1"/>
    <property type="molecule type" value="Genomic_DNA"/>
</dbReference>
<evidence type="ECO:0000256" key="3">
    <source>
        <dbReference type="ARBA" id="ARBA00022692"/>
    </source>
</evidence>
<evidence type="ECO:0000256" key="2">
    <source>
        <dbReference type="ARBA" id="ARBA00006109"/>
    </source>
</evidence>
<dbReference type="STRING" id="4955.A0A1G4MBH3"/>
<dbReference type="Pfam" id="PF10270">
    <property type="entry name" value="MMgT"/>
    <property type="match status" value="1"/>
</dbReference>
<keyword evidence="8" id="KW-1185">Reference proteome</keyword>
<proteinExistence type="inferred from homology"/>
<keyword evidence="4" id="KW-1133">Transmembrane helix</keyword>
<keyword evidence="3" id="KW-0812">Transmembrane</keyword>
<evidence type="ECO:0000313" key="7">
    <source>
        <dbReference type="EMBL" id="SCW01166.1"/>
    </source>
</evidence>
<dbReference type="OMA" id="STHYHTD"/>
<dbReference type="OrthoDB" id="44756at2759"/>
<dbReference type="GO" id="GO:0034975">
    <property type="term" value="P:protein folding in endoplasmic reticulum"/>
    <property type="evidence" value="ECO:0007669"/>
    <property type="project" value="TreeGrafter"/>
</dbReference>
<evidence type="ECO:0000256" key="6">
    <source>
        <dbReference type="SAM" id="SignalP"/>
    </source>
</evidence>
<reference evidence="7 8" key="1">
    <citation type="submission" date="2016-03" db="EMBL/GenBank/DDBJ databases">
        <authorList>
            <person name="Devillers H."/>
        </authorList>
    </citation>
    <scope>NUCLEOTIDE SEQUENCE [LARGE SCALE GENOMIC DNA]</scope>
    <source>
        <strain evidence="7">CBS 6772</strain>
    </source>
</reference>
<sequence>MSIISKVLLIVALAQLFHSGFSSYEFHQLKKQLAAGSSVAIDQISLPKDIRLEVLSGLILFTFSVFMSFGKLTYLPLSGKPVLLSQHEYLKEIDMNRATMTNNLIGSDPYGEITYTPNFVDVHAKRKELKQWLNDRESHDKVN</sequence>
<protein>
    <submittedName>
        <fullName evidence="7">LAFE_0D06546g1_1</fullName>
    </submittedName>
</protein>
<dbReference type="PANTHER" id="PTHR28144">
    <property type="entry name" value="ER MEMBRANE PROTEIN COMPLEX SUBUNIT 5"/>
    <property type="match status" value="1"/>
</dbReference>
<dbReference type="InterPro" id="IPR053279">
    <property type="entry name" value="EMC_subunit"/>
</dbReference>